<dbReference type="SUPFAM" id="SSF52540">
    <property type="entry name" value="P-loop containing nucleoside triphosphate hydrolases"/>
    <property type="match status" value="1"/>
</dbReference>
<name>B8FD84_DESAL</name>
<sequence length="401" mass="44351">MNSASIDISADKLRQMRAACACLFSPRQANDDVFLRSLDMEQVRKAFREKARHCHPDLHRGESSLAAARWSEQFMRARQAYELIIDCIPKEETAVRRPLPRIIAVGGAKGGIGKSILAANLGVHLARLGRKTVVVDLDLGGANLHLYMGMTRMQRSINDYLDRTAPTLESIMAQTKHGPWLIGGDSSRLGAGNIPFAVKMRLIKAIKSLDADHVILDLGGDTSFNVMDFFLSADRGLVLTTCDPASYLEAYNFIKVGLFRKLNRIFGEENPVPAKRYKPLEELIRTATMPKGDQKACTVTDILSRVESQQPAYAQAVRKAVSGYSPFLAINRENRPAKTQNVVDRIREVSRKMLNIDVQYSGCLPNGEEVENSARCLVPVLSQCPHGEYSKGVQALAARLA</sequence>
<dbReference type="GO" id="GO:0005524">
    <property type="term" value="F:ATP binding"/>
    <property type="evidence" value="ECO:0007669"/>
    <property type="project" value="UniProtKB-KW"/>
</dbReference>
<dbReference type="eggNOG" id="COG0455">
    <property type="taxonomic scope" value="Bacteria"/>
</dbReference>
<evidence type="ECO:0000256" key="2">
    <source>
        <dbReference type="ARBA" id="ARBA00022840"/>
    </source>
</evidence>
<organism evidence="3 4">
    <name type="scientific">Desulfatibacillum aliphaticivorans</name>
    <dbReference type="NCBI Taxonomy" id="218208"/>
    <lineage>
        <taxon>Bacteria</taxon>
        <taxon>Pseudomonadati</taxon>
        <taxon>Thermodesulfobacteriota</taxon>
        <taxon>Desulfobacteria</taxon>
        <taxon>Desulfobacterales</taxon>
        <taxon>Desulfatibacillaceae</taxon>
        <taxon>Desulfatibacillum</taxon>
    </lineage>
</organism>
<dbReference type="AlphaFoldDB" id="B8FD84"/>
<dbReference type="InterPro" id="IPR036869">
    <property type="entry name" value="J_dom_sf"/>
</dbReference>
<dbReference type="InterPro" id="IPR001623">
    <property type="entry name" value="DnaJ_domain"/>
</dbReference>
<dbReference type="InterPro" id="IPR027417">
    <property type="entry name" value="P-loop_NTPase"/>
</dbReference>
<reference evidence="3 4" key="1">
    <citation type="journal article" date="2012" name="Environ. Microbiol.">
        <title>The genome sequence of Desulfatibacillum alkenivorans AK-01: a blueprint for anaerobic alkane oxidation.</title>
        <authorList>
            <person name="Callaghan A.V."/>
            <person name="Morris B.E."/>
            <person name="Pereira I.A."/>
            <person name="McInerney M.J."/>
            <person name="Austin R.N."/>
            <person name="Groves J.T."/>
            <person name="Kukor J.J."/>
            <person name="Suflita J.M."/>
            <person name="Young L.Y."/>
            <person name="Zylstra G.J."/>
            <person name="Wawrik B."/>
        </authorList>
    </citation>
    <scope>NUCLEOTIDE SEQUENCE [LARGE SCALE GENOMIC DNA]</scope>
    <source>
        <strain evidence="3 4">AK-01</strain>
    </source>
</reference>
<dbReference type="GO" id="GO:0005829">
    <property type="term" value="C:cytosol"/>
    <property type="evidence" value="ECO:0007669"/>
    <property type="project" value="TreeGrafter"/>
</dbReference>
<keyword evidence="1" id="KW-0547">Nucleotide-binding</keyword>
<gene>
    <name evidence="3" type="ordered locus">Dalk_4838</name>
</gene>
<dbReference type="SUPFAM" id="SSF46565">
    <property type="entry name" value="Chaperone J-domain"/>
    <property type="match status" value="1"/>
</dbReference>
<dbReference type="RefSeq" id="WP_015949553.1">
    <property type="nucleotide sequence ID" value="NC_011768.1"/>
</dbReference>
<dbReference type="CDD" id="cd06257">
    <property type="entry name" value="DnaJ"/>
    <property type="match status" value="1"/>
</dbReference>
<protein>
    <submittedName>
        <fullName evidence="3">Heat shock protein DnaJ domain protein</fullName>
    </submittedName>
</protein>
<proteinExistence type="predicted"/>
<dbReference type="GO" id="GO:0009898">
    <property type="term" value="C:cytoplasmic side of plasma membrane"/>
    <property type="evidence" value="ECO:0007669"/>
    <property type="project" value="TreeGrafter"/>
</dbReference>
<dbReference type="InterPro" id="IPR050625">
    <property type="entry name" value="ParA/MinD_ATPase"/>
</dbReference>
<evidence type="ECO:0000256" key="1">
    <source>
        <dbReference type="ARBA" id="ARBA00022741"/>
    </source>
</evidence>
<keyword evidence="4" id="KW-1185">Reference proteome</keyword>
<evidence type="ECO:0000313" key="4">
    <source>
        <dbReference type="Proteomes" id="UP000000739"/>
    </source>
</evidence>
<evidence type="ECO:0000313" key="3">
    <source>
        <dbReference type="EMBL" id="ACL06515.1"/>
    </source>
</evidence>
<dbReference type="Pfam" id="PF10609">
    <property type="entry name" value="ParA"/>
    <property type="match status" value="1"/>
</dbReference>
<dbReference type="HOGENOM" id="CLU_037612_0_2_7"/>
<dbReference type="KEGG" id="dal:Dalk_4838"/>
<dbReference type="eggNOG" id="COG2214">
    <property type="taxonomic scope" value="Bacteria"/>
</dbReference>
<dbReference type="Proteomes" id="UP000000739">
    <property type="component" value="Chromosome"/>
</dbReference>
<dbReference type="GO" id="GO:0051782">
    <property type="term" value="P:negative regulation of cell division"/>
    <property type="evidence" value="ECO:0007669"/>
    <property type="project" value="TreeGrafter"/>
</dbReference>
<dbReference type="GO" id="GO:0016887">
    <property type="term" value="F:ATP hydrolysis activity"/>
    <property type="evidence" value="ECO:0007669"/>
    <property type="project" value="TreeGrafter"/>
</dbReference>
<dbReference type="InterPro" id="IPR033756">
    <property type="entry name" value="YlxH/NBP35"/>
</dbReference>
<keyword evidence="2" id="KW-0067">ATP-binding</keyword>
<dbReference type="Gene3D" id="1.10.287.110">
    <property type="entry name" value="DnaJ domain"/>
    <property type="match status" value="1"/>
</dbReference>
<dbReference type="PANTHER" id="PTHR43384:SF4">
    <property type="entry name" value="CELLULOSE BIOSYNTHESIS PROTEIN BCSQ-RELATED"/>
    <property type="match status" value="1"/>
</dbReference>
<dbReference type="PANTHER" id="PTHR43384">
    <property type="entry name" value="SEPTUM SITE-DETERMINING PROTEIN MIND HOMOLOG, CHLOROPLASTIC-RELATED"/>
    <property type="match status" value="1"/>
</dbReference>
<dbReference type="Gene3D" id="3.40.50.300">
    <property type="entry name" value="P-loop containing nucleotide triphosphate hydrolases"/>
    <property type="match status" value="1"/>
</dbReference>
<accession>B8FD84</accession>
<dbReference type="EMBL" id="CP001322">
    <property type="protein sequence ID" value="ACL06515.1"/>
    <property type="molecule type" value="Genomic_DNA"/>
</dbReference>
<keyword evidence="3" id="KW-0346">Stress response</keyword>